<evidence type="ECO:0000256" key="1">
    <source>
        <dbReference type="ARBA" id="ARBA00004167"/>
    </source>
</evidence>
<keyword evidence="9" id="KW-1185">Reference proteome</keyword>
<evidence type="ECO:0000256" key="6">
    <source>
        <dbReference type="PIRNR" id="PIRNR005651"/>
    </source>
</evidence>
<dbReference type="InterPro" id="IPR001107">
    <property type="entry name" value="Band_7"/>
</dbReference>
<dbReference type="Gene3D" id="3.30.479.30">
    <property type="entry name" value="Band 7 domain"/>
    <property type="match status" value="1"/>
</dbReference>
<evidence type="ECO:0000313" key="9">
    <source>
        <dbReference type="Proteomes" id="UP000076830"/>
    </source>
</evidence>
<dbReference type="KEGG" id="dko:I596_1976"/>
<dbReference type="PATRIC" id="fig|1300342.3.peg.1931"/>
<dbReference type="OrthoDB" id="9812991at2"/>
<dbReference type="InterPro" id="IPR036013">
    <property type="entry name" value="Band_7/SPFH_dom_sf"/>
</dbReference>
<evidence type="ECO:0000256" key="3">
    <source>
        <dbReference type="ARBA" id="ARBA00022692"/>
    </source>
</evidence>
<evidence type="ECO:0000256" key="2">
    <source>
        <dbReference type="ARBA" id="ARBA00007862"/>
    </source>
</evidence>
<keyword evidence="5" id="KW-0472">Membrane</keyword>
<evidence type="ECO:0000259" key="7">
    <source>
        <dbReference type="SMART" id="SM00244"/>
    </source>
</evidence>
<dbReference type="EMBL" id="CP015249">
    <property type="protein sequence ID" value="ANB17998.1"/>
    <property type="molecule type" value="Genomic_DNA"/>
</dbReference>
<proteinExistence type="inferred from homology"/>
<dbReference type="Proteomes" id="UP000076830">
    <property type="component" value="Chromosome"/>
</dbReference>
<dbReference type="SUPFAM" id="SSF117892">
    <property type="entry name" value="Band 7/SPFH domain"/>
    <property type="match status" value="1"/>
</dbReference>
<dbReference type="AlphaFoldDB" id="A0A160DU75"/>
<dbReference type="NCBIfam" id="TIGR01932">
    <property type="entry name" value="hflC"/>
    <property type="match status" value="1"/>
</dbReference>
<dbReference type="STRING" id="1300342.I596_1976"/>
<dbReference type="PIRSF" id="PIRSF005651">
    <property type="entry name" value="HflC"/>
    <property type="match status" value="1"/>
</dbReference>
<dbReference type="PANTHER" id="PTHR42911">
    <property type="entry name" value="MODULATOR OF FTSH PROTEASE HFLC"/>
    <property type="match status" value="1"/>
</dbReference>
<reference evidence="8 9" key="1">
    <citation type="submission" date="2016-04" db="EMBL/GenBank/DDBJ databases">
        <title>Complete genome sequence of Dokdonella koreensis DS-123T.</title>
        <authorList>
            <person name="Kim J.F."/>
            <person name="Lee H."/>
            <person name="Kwak M.-J."/>
        </authorList>
    </citation>
    <scope>NUCLEOTIDE SEQUENCE [LARGE SCALE GENOMIC DNA]</scope>
    <source>
        <strain evidence="8 9">DS-123</strain>
    </source>
</reference>
<keyword evidence="4" id="KW-1133">Transmembrane helix</keyword>
<dbReference type="CDD" id="cd03405">
    <property type="entry name" value="SPFH_HflC"/>
    <property type="match status" value="1"/>
</dbReference>
<dbReference type="PANTHER" id="PTHR42911:SF1">
    <property type="entry name" value="MODULATOR OF FTSH PROTEASE HFLC"/>
    <property type="match status" value="1"/>
</dbReference>
<comment type="similarity">
    <text evidence="2 6">Belongs to the band 7/mec-2 family. HflC subfamily.</text>
</comment>
<dbReference type="GO" id="GO:0016020">
    <property type="term" value="C:membrane"/>
    <property type="evidence" value="ECO:0007669"/>
    <property type="project" value="UniProtKB-SubCell"/>
</dbReference>
<dbReference type="SMART" id="SM00244">
    <property type="entry name" value="PHB"/>
    <property type="match status" value="1"/>
</dbReference>
<gene>
    <name evidence="8" type="ORF">I596_1976</name>
</gene>
<keyword evidence="3" id="KW-0812">Transmembrane</keyword>
<protein>
    <recommendedName>
        <fullName evidence="6">Protein HflC</fullName>
    </recommendedName>
</protein>
<sequence length="286" mass="32168">MRSMATILVALLVLVGASSTFVVSEAQTALLLQFGRIVKSGYQPGLHFKLPLIQQVRRFDKRVLTLDSAPERYLTSEKKDVNVDFVVKWRIVDAAKYYIAMAGDEQRAQQRLGPIVKEGMRTAINSRTLQQVVASARSDMTAGLVLGANRASQNFGVEIIDVRIKRVDLPEESAVLRSVYERMRSERKQVADSLRAEGEEAAERIRAEARREMQVIKAEAYRDAQKTRGEGDGQAAKIYASAYGGDPEFYAFYRSLDAYRESFKDGKGVLLLDPESEFLRYLKNSK</sequence>
<comment type="function">
    <text evidence="6">HflC and HflK could regulate a protease.</text>
</comment>
<evidence type="ECO:0000256" key="5">
    <source>
        <dbReference type="ARBA" id="ARBA00023136"/>
    </source>
</evidence>
<accession>A0A160DU75</accession>
<evidence type="ECO:0000313" key="8">
    <source>
        <dbReference type="EMBL" id="ANB17998.1"/>
    </source>
</evidence>
<evidence type="ECO:0000256" key="4">
    <source>
        <dbReference type="ARBA" id="ARBA00022989"/>
    </source>
</evidence>
<name>A0A160DU75_9GAMM</name>
<dbReference type="RefSeq" id="WP_067646783.1">
    <property type="nucleotide sequence ID" value="NZ_CP015249.1"/>
</dbReference>
<dbReference type="InterPro" id="IPR010200">
    <property type="entry name" value="HflC"/>
</dbReference>
<comment type="subcellular location">
    <subcellularLocation>
        <location evidence="1">Membrane</location>
        <topology evidence="1">Single-pass membrane protein</topology>
    </subcellularLocation>
</comment>
<organism evidence="8 9">
    <name type="scientific">Dokdonella koreensis DS-123</name>
    <dbReference type="NCBI Taxonomy" id="1300342"/>
    <lineage>
        <taxon>Bacteria</taxon>
        <taxon>Pseudomonadati</taxon>
        <taxon>Pseudomonadota</taxon>
        <taxon>Gammaproteobacteria</taxon>
        <taxon>Lysobacterales</taxon>
        <taxon>Rhodanobacteraceae</taxon>
        <taxon>Dokdonella</taxon>
    </lineage>
</organism>
<dbReference type="Pfam" id="PF01145">
    <property type="entry name" value="Band_7"/>
    <property type="match status" value="1"/>
</dbReference>
<feature type="domain" description="Band 7" evidence="7">
    <location>
        <begin position="18"/>
        <end position="183"/>
    </location>
</feature>